<reference evidence="1" key="1">
    <citation type="submission" date="2020-07" db="EMBL/GenBank/DDBJ databases">
        <title>Clarias magur genome sequencing, assembly and annotation.</title>
        <authorList>
            <person name="Kushwaha B."/>
            <person name="Kumar R."/>
            <person name="Das P."/>
            <person name="Joshi C.G."/>
            <person name="Kumar D."/>
            <person name="Nagpure N.S."/>
            <person name="Pandey M."/>
            <person name="Agarwal S."/>
            <person name="Srivastava S."/>
            <person name="Singh M."/>
            <person name="Sahoo L."/>
            <person name="Jayasankar P."/>
            <person name="Meher P.K."/>
            <person name="Koringa P.G."/>
            <person name="Iquebal M.A."/>
            <person name="Das S.P."/>
            <person name="Bit A."/>
            <person name="Patnaik S."/>
            <person name="Patel N."/>
            <person name="Shah T.M."/>
            <person name="Hinsu A."/>
            <person name="Jena J.K."/>
        </authorList>
    </citation>
    <scope>NUCLEOTIDE SEQUENCE</scope>
    <source>
        <strain evidence="1">CIFAMagur01</strain>
        <tissue evidence="1">Testis</tissue>
    </source>
</reference>
<comment type="caution">
    <text evidence="1">The sequence shown here is derived from an EMBL/GenBank/DDBJ whole genome shotgun (WGS) entry which is preliminary data.</text>
</comment>
<name>A0A8J4X3A7_CLAMG</name>
<evidence type="ECO:0000313" key="2">
    <source>
        <dbReference type="Proteomes" id="UP000727407"/>
    </source>
</evidence>
<accession>A0A8J4X3A7</accession>
<dbReference type="Proteomes" id="UP000727407">
    <property type="component" value="Unassembled WGS sequence"/>
</dbReference>
<dbReference type="AlphaFoldDB" id="A0A8J4X3A7"/>
<feature type="non-terminal residue" evidence="1">
    <location>
        <position position="85"/>
    </location>
</feature>
<proteinExistence type="predicted"/>
<organism evidence="1 2">
    <name type="scientific">Clarias magur</name>
    <name type="common">Asian catfish</name>
    <name type="synonym">Macropteronotus magur</name>
    <dbReference type="NCBI Taxonomy" id="1594786"/>
    <lineage>
        <taxon>Eukaryota</taxon>
        <taxon>Metazoa</taxon>
        <taxon>Chordata</taxon>
        <taxon>Craniata</taxon>
        <taxon>Vertebrata</taxon>
        <taxon>Euteleostomi</taxon>
        <taxon>Actinopterygii</taxon>
        <taxon>Neopterygii</taxon>
        <taxon>Teleostei</taxon>
        <taxon>Ostariophysi</taxon>
        <taxon>Siluriformes</taxon>
        <taxon>Clariidae</taxon>
        <taxon>Clarias</taxon>
    </lineage>
</organism>
<feature type="non-terminal residue" evidence="1">
    <location>
        <position position="1"/>
    </location>
</feature>
<gene>
    <name evidence="1" type="ORF">DAT39_010485</name>
</gene>
<dbReference type="EMBL" id="QNUK01000156">
    <property type="protein sequence ID" value="KAF5899791.1"/>
    <property type="molecule type" value="Genomic_DNA"/>
</dbReference>
<protein>
    <submittedName>
        <fullName evidence="1">Sterile alpha motif domain-containing 3-like protein</fullName>
    </submittedName>
</protein>
<sequence>ICEEFLRISGISLESTFMSQLDRQTPKLLSRFNTKGGAVGQRIKSQMMTLIQDPSASVEKRREVVLRCLIEYMGERQEDLISVHH</sequence>
<keyword evidence="2" id="KW-1185">Reference proteome</keyword>
<dbReference type="OrthoDB" id="8913938at2759"/>
<evidence type="ECO:0000313" key="1">
    <source>
        <dbReference type="EMBL" id="KAF5899791.1"/>
    </source>
</evidence>